<dbReference type="GO" id="GO:0006430">
    <property type="term" value="P:lysyl-tRNA aminoacylation"/>
    <property type="evidence" value="ECO:0007669"/>
    <property type="project" value="InterPro"/>
</dbReference>
<dbReference type="Gene3D" id="2.40.50.140">
    <property type="entry name" value="Nucleic acid-binding proteins"/>
    <property type="match status" value="1"/>
</dbReference>
<dbReference type="InterPro" id="IPR006195">
    <property type="entry name" value="aa-tRNA-synth_II"/>
</dbReference>
<dbReference type="InterPro" id="IPR004365">
    <property type="entry name" value="NA-bd_OB_tRNA"/>
</dbReference>
<evidence type="ECO:0000256" key="3">
    <source>
        <dbReference type="ARBA" id="ARBA00022598"/>
    </source>
</evidence>
<dbReference type="NCBIfam" id="TIGR00499">
    <property type="entry name" value="lysS_bact"/>
    <property type="match status" value="1"/>
</dbReference>
<evidence type="ECO:0000256" key="6">
    <source>
        <dbReference type="ARBA" id="ARBA00022917"/>
    </source>
</evidence>
<dbReference type="PANTHER" id="PTHR42918">
    <property type="entry name" value="LYSYL-TRNA SYNTHETASE"/>
    <property type="match status" value="1"/>
</dbReference>
<organism evidence="13 14">
    <name type="scientific">Cylindrodendrum hubeiense</name>
    <dbReference type="NCBI Taxonomy" id="595255"/>
    <lineage>
        <taxon>Eukaryota</taxon>
        <taxon>Fungi</taxon>
        <taxon>Dikarya</taxon>
        <taxon>Ascomycota</taxon>
        <taxon>Pezizomycotina</taxon>
        <taxon>Sordariomycetes</taxon>
        <taxon>Hypocreomycetidae</taxon>
        <taxon>Hypocreales</taxon>
        <taxon>Nectriaceae</taxon>
        <taxon>Cylindrodendrum</taxon>
    </lineage>
</organism>
<name>A0A9P5HJ47_9HYPO</name>
<dbReference type="AlphaFoldDB" id="A0A9P5HJ47"/>
<keyword evidence="4" id="KW-0547">Nucleotide-binding</keyword>
<keyword evidence="14" id="KW-1185">Reference proteome</keyword>
<gene>
    <name evidence="13" type="ORF">G7Z17_g3353</name>
</gene>
<dbReference type="FunFam" id="2.40.50.140:FF:000050">
    <property type="entry name" value="Lysine--tRNA ligase"/>
    <property type="match status" value="1"/>
</dbReference>
<dbReference type="InterPro" id="IPR044136">
    <property type="entry name" value="Lys-tRNA-ligase_II_N"/>
</dbReference>
<evidence type="ECO:0000256" key="2">
    <source>
        <dbReference type="ARBA" id="ARBA00013166"/>
    </source>
</evidence>
<keyword evidence="6" id="KW-0648">Protein biosynthesis</keyword>
<dbReference type="Proteomes" id="UP000722485">
    <property type="component" value="Unassembled WGS sequence"/>
</dbReference>
<dbReference type="EC" id="6.1.1.6" evidence="2 10"/>
<evidence type="ECO:0000256" key="8">
    <source>
        <dbReference type="ARBA" id="ARBA00030563"/>
    </source>
</evidence>
<dbReference type="InterPro" id="IPR004364">
    <property type="entry name" value="Aa-tRNA-synt_II"/>
</dbReference>
<evidence type="ECO:0000256" key="7">
    <source>
        <dbReference type="ARBA" id="ARBA00023146"/>
    </source>
</evidence>
<dbReference type="Pfam" id="PF01336">
    <property type="entry name" value="tRNA_anti-codon"/>
    <property type="match status" value="1"/>
</dbReference>
<feature type="domain" description="Aminoacyl-transfer RNA synthetases class-II family profile" evidence="12">
    <location>
        <begin position="256"/>
        <end position="554"/>
    </location>
</feature>
<evidence type="ECO:0000256" key="5">
    <source>
        <dbReference type="ARBA" id="ARBA00022840"/>
    </source>
</evidence>
<dbReference type="PANTHER" id="PTHR42918:SF9">
    <property type="entry name" value="LYSINE--TRNA LIGASE"/>
    <property type="match status" value="1"/>
</dbReference>
<comment type="similarity">
    <text evidence="1">Belongs to the class-II aminoacyl-tRNA synthetase family.</text>
</comment>
<evidence type="ECO:0000259" key="12">
    <source>
        <dbReference type="PROSITE" id="PS50862"/>
    </source>
</evidence>
<dbReference type="InterPro" id="IPR002313">
    <property type="entry name" value="Lys-tRNA-ligase_II"/>
</dbReference>
<comment type="catalytic activity">
    <reaction evidence="9 10">
        <text>tRNA(Lys) + L-lysine + ATP = L-lysyl-tRNA(Lys) + AMP + diphosphate</text>
        <dbReference type="Rhea" id="RHEA:20792"/>
        <dbReference type="Rhea" id="RHEA-COMP:9696"/>
        <dbReference type="Rhea" id="RHEA-COMP:9697"/>
        <dbReference type="ChEBI" id="CHEBI:30616"/>
        <dbReference type="ChEBI" id="CHEBI:32551"/>
        <dbReference type="ChEBI" id="CHEBI:33019"/>
        <dbReference type="ChEBI" id="CHEBI:78442"/>
        <dbReference type="ChEBI" id="CHEBI:78529"/>
        <dbReference type="ChEBI" id="CHEBI:456215"/>
        <dbReference type="EC" id="6.1.1.6"/>
    </reaction>
</comment>
<dbReference type="GO" id="GO:0005829">
    <property type="term" value="C:cytosol"/>
    <property type="evidence" value="ECO:0007669"/>
    <property type="project" value="TreeGrafter"/>
</dbReference>
<evidence type="ECO:0000256" key="11">
    <source>
        <dbReference type="SAM" id="MobiDB-lite"/>
    </source>
</evidence>
<evidence type="ECO:0000256" key="10">
    <source>
        <dbReference type="RuleBase" id="RU003748"/>
    </source>
</evidence>
<feature type="region of interest" description="Disordered" evidence="11">
    <location>
        <begin position="1"/>
        <end position="72"/>
    </location>
</feature>
<dbReference type="PIRSF" id="PIRSF039101">
    <property type="entry name" value="LysRS2"/>
    <property type="match status" value="1"/>
</dbReference>
<keyword evidence="7" id="KW-0030">Aminoacyl-tRNA synthetase</keyword>
<dbReference type="PROSITE" id="PS50862">
    <property type="entry name" value="AA_TRNA_LIGASE_II"/>
    <property type="match status" value="1"/>
</dbReference>
<dbReference type="HAMAP" id="MF_00252">
    <property type="entry name" value="Lys_tRNA_synth_class2"/>
    <property type="match status" value="1"/>
</dbReference>
<keyword evidence="3" id="KW-0436">Ligase</keyword>
<dbReference type="OrthoDB" id="21243at2759"/>
<dbReference type="SUPFAM" id="SSF55681">
    <property type="entry name" value="Class II aaRS and biotin synthetases"/>
    <property type="match status" value="1"/>
</dbReference>
<dbReference type="GO" id="GO:0005524">
    <property type="term" value="F:ATP binding"/>
    <property type="evidence" value="ECO:0007669"/>
    <property type="project" value="UniProtKB-KW"/>
</dbReference>
<dbReference type="InterPro" id="IPR012340">
    <property type="entry name" value="NA-bd_OB-fold"/>
</dbReference>
<dbReference type="GO" id="GO:0000049">
    <property type="term" value="F:tRNA binding"/>
    <property type="evidence" value="ECO:0007669"/>
    <property type="project" value="TreeGrafter"/>
</dbReference>
<protein>
    <recommendedName>
        <fullName evidence="2 10">Lysine--tRNA ligase</fullName>
        <ecNumber evidence="2 10">6.1.1.6</ecNumber>
    </recommendedName>
    <alternativeName>
        <fullName evidence="8 10">Lysyl-tRNA synthetase</fullName>
    </alternativeName>
</protein>
<dbReference type="Pfam" id="PF00152">
    <property type="entry name" value="tRNA-synt_2"/>
    <property type="match status" value="1"/>
</dbReference>
<evidence type="ECO:0000313" key="14">
    <source>
        <dbReference type="Proteomes" id="UP000722485"/>
    </source>
</evidence>
<keyword evidence="5" id="KW-0067">ATP-binding</keyword>
<evidence type="ECO:0000256" key="9">
    <source>
        <dbReference type="ARBA" id="ARBA00048573"/>
    </source>
</evidence>
<dbReference type="CDD" id="cd00775">
    <property type="entry name" value="LysRS_core"/>
    <property type="match status" value="1"/>
</dbReference>
<reference evidence="13" key="1">
    <citation type="submission" date="2020-03" db="EMBL/GenBank/DDBJ databases">
        <title>Draft Genome Sequence of Cylindrodendrum hubeiense.</title>
        <authorList>
            <person name="Buettner E."/>
            <person name="Kellner H."/>
        </authorList>
    </citation>
    <scope>NUCLEOTIDE SEQUENCE</scope>
    <source>
        <strain evidence="13">IHI 201604</strain>
    </source>
</reference>
<dbReference type="InterPro" id="IPR045864">
    <property type="entry name" value="aa-tRNA-synth_II/BPL/LPL"/>
</dbReference>
<feature type="compositionally biased region" description="Basic and acidic residues" evidence="11">
    <location>
        <begin position="16"/>
        <end position="44"/>
    </location>
</feature>
<dbReference type="EMBL" id="JAANBB010000040">
    <property type="protein sequence ID" value="KAF7553855.1"/>
    <property type="molecule type" value="Genomic_DNA"/>
</dbReference>
<evidence type="ECO:0000256" key="4">
    <source>
        <dbReference type="ARBA" id="ARBA00022741"/>
    </source>
</evidence>
<dbReference type="GO" id="GO:0004824">
    <property type="term" value="F:lysine-tRNA ligase activity"/>
    <property type="evidence" value="ECO:0007669"/>
    <property type="project" value="UniProtKB-EC"/>
</dbReference>
<sequence>MADAAAPPTEQVANLHLDEVTGERISKTELKKRQKARQKEEEKKKKAADRPASAAPKKPVGGEAAEKDLTPNQYFEIRSRTINKLRETKTPNPYPHKFNVTYDLRKFVEEYSYLKSGEHAKDKIIQLGARIHGKRSSGSKLAFYDVRTEGVKVQVMCQAQEVREGAPSFQDQHEHLRRGDIIGIVGYPGRTAPKTKIEKGEEGELSIFATEVILLTPCLHALPDDHYGFKDVEQRFRKRYLDLICNEKSRNVFITRSKMITWIRRYFDERDFVEVETPMMNQIAGGATAKPFTTHHNEYDMQMFMRVAPELYLKMLVVGGLNRVYEIGRQFRNEGADLTHNPEFTTIEFYEAYADVNDLMETTEDMISGLVNLGPDTEMIPTLEEATGEKFPPGDQLHTKETNDFLRGILKKMKLDCTPPLTNARMIDKLVGEFIEEKCVNPSFITGHPQVMSPLAKYHREIPGLCERFEAFVCKKEIANAYTELNDPFDQRLRFEEQANQKDQGDDEAQLIDENFCTSLEYGLPPTGGWGMGIDRMVMFLTDNYTIREVLAFPFMKDDTTEKKEKLAAEEVGIEPIPVEGIAHK</sequence>
<dbReference type="NCBIfam" id="NF001756">
    <property type="entry name" value="PRK00484.1"/>
    <property type="match status" value="1"/>
</dbReference>
<accession>A0A9P5HJ47</accession>
<comment type="caution">
    <text evidence="13">The sequence shown here is derived from an EMBL/GenBank/DDBJ whole genome shotgun (WGS) entry which is preliminary data.</text>
</comment>
<dbReference type="InterPro" id="IPR034762">
    <property type="entry name" value="Lys-tRNA-ligase_II_bac/euk"/>
</dbReference>
<dbReference type="Gene3D" id="3.30.930.10">
    <property type="entry name" value="Bira Bifunctional Protein, Domain 2"/>
    <property type="match status" value="1"/>
</dbReference>
<dbReference type="CDD" id="cd04322">
    <property type="entry name" value="LysRS_N"/>
    <property type="match status" value="1"/>
</dbReference>
<evidence type="ECO:0000256" key="1">
    <source>
        <dbReference type="ARBA" id="ARBA00008226"/>
    </source>
</evidence>
<dbReference type="InterPro" id="IPR018149">
    <property type="entry name" value="Lys-tRNA-synth_II_C"/>
</dbReference>
<evidence type="ECO:0000313" key="13">
    <source>
        <dbReference type="EMBL" id="KAF7553855.1"/>
    </source>
</evidence>
<dbReference type="SUPFAM" id="SSF50249">
    <property type="entry name" value="Nucleic acid-binding proteins"/>
    <property type="match status" value="1"/>
</dbReference>
<proteinExistence type="inferred from homology"/>
<dbReference type="PRINTS" id="PR00982">
    <property type="entry name" value="TRNASYNTHLYS"/>
</dbReference>